<protein>
    <submittedName>
        <fullName evidence="2">Uncharacterized protein</fullName>
    </submittedName>
</protein>
<accession>A0A3S5A091</accession>
<sequence>MQSPSGFNLFLVALTTLASGLGNLIGANYVETHYGYQQSPSWREMPTSRMAYQGTRVPFRGGPSADINGHGYLWGSYPRMATGNTKVNPY</sequence>
<dbReference type="AlphaFoldDB" id="A0A3S5A091"/>
<name>A0A3S5A091_9PLAT</name>
<feature type="chain" id="PRO_5018567630" evidence="1">
    <location>
        <begin position="21"/>
        <end position="90"/>
    </location>
</feature>
<dbReference type="EMBL" id="CAAALY010028190">
    <property type="protein sequence ID" value="VEL16371.1"/>
    <property type="molecule type" value="Genomic_DNA"/>
</dbReference>
<keyword evidence="3" id="KW-1185">Reference proteome</keyword>
<evidence type="ECO:0000313" key="2">
    <source>
        <dbReference type="EMBL" id="VEL16371.1"/>
    </source>
</evidence>
<gene>
    <name evidence="2" type="ORF">PXEA_LOCUS9811</name>
</gene>
<feature type="signal peptide" evidence="1">
    <location>
        <begin position="1"/>
        <end position="20"/>
    </location>
</feature>
<reference evidence="2" key="1">
    <citation type="submission" date="2018-11" db="EMBL/GenBank/DDBJ databases">
        <authorList>
            <consortium name="Pathogen Informatics"/>
        </authorList>
    </citation>
    <scope>NUCLEOTIDE SEQUENCE</scope>
</reference>
<organism evidence="2 3">
    <name type="scientific">Protopolystoma xenopodis</name>
    <dbReference type="NCBI Taxonomy" id="117903"/>
    <lineage>
        <taxon>Eukaryota</taxon>
        <taxon>Metazoa</taxon>
        <taxon>Spiralia</taxon>
        <taxon>Lophotrochozoa</taxon>
        <taxon>Platyhelminthes</taxon>
        <taxon>Monogenea</taxon>
        <taxon>Polyopisthocotylea</taxon>
        <taxon>Polystomatidea</taxon>
        <taxon>Polystomatidae</taxon>
        <taxon>Protopolystoma</taxon>
    </lineage>
</organism>
<evidence type="ECO:0000313" key="3">
    <source>
        <dbReference type="Proteomes" id="UP000784294"/>
    </source>
</evidence>
<comment type="caution">
    <text evidence="2">The sequence shown here is derived from an EMBL/GenBank/DDBJ whole genome shotgun (WGS) entry which is preliminary data.</text>
</comment>
<keyword evidence="1" id="KW-0732">Signal</keyword>
<evidence type="ECO:0000256" key="1">
    <source>
        <dbReference type="SAM" id="SignalP"/>
    </source>
</evidence>
<proteinExistence type="predicted"/>
<dbReference type="Proteomes" id="UP000784294">
    <property type="component" value="Unassembled WGS sequence"/>
</dbReference>